<dbReference type="CDD" id="cd01544">
    <property type="entry name" value="PBP1_GalR"/>
    <property type="match status" value="1"/>
</dbReference>
<dbReference type="PROSITE" id="PS50932">
    <property type="entry name" value="HTH_LACI_2"/>
    <property type="match status" value="1"/>
</dbReference>
<keyword evidence="1" id="KW-0805">Transcription regulation</keyword>
<protein>
    <submittedName>
        <fullName evidence="5">LacI family transcriptional regulator</fullName>
    </submittedName>
</protein>
<organism evidence="5 6">
    <name type="scientific">Leuconostoc holzapfelii</name>
    <dbReference type="NCBI Taxonomy" id="434464"/>
    <lineage>
        <taxon>Bacteria</taxon>
        <taxon>Bacillati</taxon>
        <taxon>Bacillota</taxon>
        <taxon>Bacilli</taxon>
        <taxon>Lactobacillales</taxon>
        <taxon>Lactobacillaceae</taxon>
        <taxon>Leuconostoc</taxon>
    </lineage>
</organism>
<evidence type="ECO:0000259" key="4">
    <source>
        <dbReference type="PROSITE" id="PS50932"/>
    </source>
</evidence>
<proteinExistence type="predicted"/>
<evidence type="ECO:0000256" key="2">
    <source>
        <dbReference type="ARBA" id="ARBA00023125"/>
    </source>
</evidence>
<comment type="caution">
    <text evidence="5">The sequence shown here is derived from an EMBL/GenBank/DDBJ whole genome shotgun (WGS) entry which is preliminary data.</text>
</comment>
<sequence length="338" mass="37097">MVTIKQIAAAASVSPSTVSRVLNGDTTLSVSATTRQKVFDTAQALNYVKRSKNTTVAQDYHVAVITVFSEAREATDAYWRQIYLSIERHARRIGVVIDDVIRMTQGIEQQTIAAYDAVIILGDISQSALLAIKQMNSRLVLVDGKTYADDIDVVEPEMAKITTQILDDFYTAGRRQIGFIGGINELFELDGTTNGQAADVRATVYQQWVEAHQLRAHSFSGAWHVETGRQGTMALLDAQPRIDALLVASDPIAIGAMNALKMRGLEPGKDIDLVSFDNLELAAYLVPALTTVDLKPAALGQQALEQAYDLAQGKRDWAIWSTIPSQLIYRETLKTKKA</sequence>
<gene>
    <name evidence="5" type="ORF">HF966_03000</name>
</gene>
<dbReference type="Gene3D" id="3.40.50.2300">
    <property type="match status" value="2"/>
</dbReference>
<evidence type="ECO:0000313" key="5">
    <source>
        <dbReference type="EMBL" id="NKZ18139.1"/>
    </source>
</evidence>
<dbReference type="GO" id="GO:0000976">
    <property type="term" value="F:transcription cis-regulatory region binding"/>
    <property type="evidence" value="ECO:0007669"/>
    <property type="project" value="TreeGrafter"/>
</dbReference>
<evidence type="ECO:0000256" key="1">
    <source>
        <dbReference type="ARBA" id="ARBA00023015"/>
    </source>
</evidence>
<dbReference type="EMBL" id="JAAXPO010000003">
    <property type="protein sequence ID" value="NKZ18139.1"/>
    <property type="molecule type" value="Genomic_DNA"/>
</dbReference>
<dbReference type="InterPro" id="IPR000843">
    <property type="entry name" value="HTH_LacI"/>
</dbReference>
<dbReference type="Proteomes" id="UP000590460">
    <property type="component" value="Unassembled WGS sequence"/>
</dbReference>
<dbReference type="Gene3D" id="1.10.260.40">
    <property type="entry name" value="lambda repressor-like DNA-binding domains"/>
    <property type="match status" value="1"/>
</dbReference>
<evidence type="ECO:0000313" key="6">
    <source>
        <dbReference type="Proteomes" id="UP000590460"/>
    </source>
</evidence>
<dbReference type="PANTHER" id="PTHR30146:SF149">
    <property type="entry name" value="HTH-TYPE TRANSCRIPTIONAL REGULATOR EBGR"/>
    <property type="match status" value="1"/>
</dbReference>
<dbReference type="GO" id="GO:0003700">
    <property type="term" value="F:DNA-binding transcription factor activity"/>
    <property type="evidence" value="ECO:0007669"/>
    <property type="project" value="TreeGrafter"/>
</dbReference>
<keyword evidence="3" id="KW-0804">Transcription</keyword>
<dbReference type="InterPro" id="IPR028082">
    <property type="entry name" value="Peripla_BP_I"/>
</dbReference>
<dbReference type="SMART" id="SM00354">
    <property type="entry name" value="HTH_LACI"/>
    <property type="match status" value="1"/>
</dbReference>
<evidence type="ECO:0000256" key="3">
    <source>
        <dbReference type="ARBA" id="ARBA00023163"/>
    </source>
</evidence>
<dbReference type="AlphaFoldDB" id="A0A846ZEX3"/>
<accession>A0A846ZEX3</accession>
<dbReference type="Pfam" id="PF00356">
    <property type="entry name" value="LacI"/>
    <property type="match status" value="1"/>
</dbReference>
<name>A0A846ZEX3_9LACO</name>
<dbReference type="Pfam" id="PF13377">
    <property type="entry name" value="Peripla_BP_3"/>
    <property type="match status" value="1"/>
</dbReference>
<keyword evidence="2" id="KW-0238">DNA-binding</keyword>
<dbReference type="PANTHER" id="PTHR30146">
    <property type="entry name" value="LACI-RELATED TRANSCRIPTIONAL REPRESSOR"/>
    <property type="match status" value="1"/>
</dbReference>
<reference evidence="5 6" key="1">
    <citation type="submission" date="2020-04" db="EMBL/GenBank/DDBJ databases">
        <title>MicrobeNet Type strains.</title>
        <authorList>
            <person name="Nicholson A.C."/>
        </authorList>
    </citation>
    <scope>NUCLEOTIDE SEQUENCE [LARGE SCALE GENOMIC DNA]</scope>
    <source>
        <strain evidence="5 6">CCUG 54536</strain>
    </source>
</reference>
<dbReference type="SUPFAM" id="SSF53822">
    <property type="entry name" value="Periplasmic binding protein-like I"/>
    <property type="match status" value="1"/>
</dbReference>
<feature type="domain" description="HTH lacI-type" evidence="4">
    <location>
        <begin position="2"/>
        <end position="54"/>
    </location>
</feature>
<dbReference type="RefSeq" id="WP_168676171.1">
    <property type="nucleotide sequence ID" value="NZ_BPKV01000004.1"/>
</dbReference>
<dbReference type="CDD" id="cd01392">
    <property type="entry name" value="HTH_LacI"/>
    <property type="match status" value="1"/>
</dbReference>
<dbReference type="InterPro" id="IPR046335">
    <property type="entry name" value="LacI/GalR-like_sensor"/>
</dbReference>
<dbReference type="SUPFAM" id="SSF47413">
    <property type="entry name" value="lambda repressor-like DNA-binding domains"/>
    <property type="match status" value="1"/>
</dbReference>
<dbReference type="InterPro" id="IPR010982">
    <property type="entry name" value="Lambda_DNA-bd_dom_sf"/>
</dbReference>